<reference evidence="11" key="1">
    <citation type="journal article" date="2020" name="bioRxiv">
        <title>Comparative genomics of Chlamydomonas.</title>
        <authorList>
            <person name="Craig R.J."/>
            <person name="Hasan A.R."/>
            <person name="Ness R.W."/>
            <person name="Keightley P.D."/>
        </authorList>
    </citation>
    <scope>NUCLEOTIDE SEQUENCE</scope>
    <source>
        <strain evidence="11">CCAP 11/70</strain>
    </source>
</reference>
<feature type="region of interest" description="Disordered" evidence="7">
    <location>
        <begin position="884"/>
        <end position="915"/>
    </location>
</feature>
<evidence type="ECO:0000256" key="5">
    <source>
        <dbReference type="ARBA" id="ARBA00022989"/>
    </source>
</evidence>
<dbReference type="Pfam" id="PF00664">
    <property type="entry name" value="ABC_membrane"/>
    <property type="match status" value="1"/>
</dbReference>
<dbReference type="SUPFAM" id="SSF90123">
    <property type="entry name" value="ABC transporter transmembrane region"/>
    <property type="match status" value="1"/>
</dbReference>
<evidence type="ECO:0000256" key="6">
    <source>
        <dbReference type="ARBA" id="ARBA00023136"/>
    </source>
</evidence>
<comment type="subcellular location">
    <subcellularLocation>
        <location evidence="1">Membrane</location>
        <topology evidence="1">Multi-pass membrane protein</topology>
    </subcellularLocation>
</comment>
<dbReference type="Gene3D" id="1.20.1560.10">
    <property type="entry name" value="ABC transporter type 1, transmembrane domain"/>
    <property type="match status" value="1"/>
</dbReference>
<evidence type="ECO:0000256" key="4">
    <source>
        <dbReference type="ARBA" id="ARBA00022840"/>
    </source>
</evidence>
<evidence type="ECO:0000259" key="9">
    <source>
        <dbReference type="PROSITE" id="PS50893"/>
    </source>
</evidence>
<keyword evidence="5 8" id="KW-1133">Transmembrane helix</keyword>
<dbReference type="Gene3D" id="3.40.50.300">
    <property type="entry name" value="P-loop containing nucleotide triphosphate hydrolases"/>
    <property type="match status" value="1"/>
</dbReference>
<keyword evidence="4" id="KW-0067">ATP-binding</keyword>
<feature type="domain" description="ABC transporter" evidence="9">
    <location>
        <begin position="428"/>
        <end position="667"/>
    </location>
</feature>
<dbReference type="InterPro" id="IPR017871">
    <property type="entry name" value="ABC_transporter-like_CS"/>
</dbReference>
<dbReference type="PROSITE" id="PS50929">
    <property type="entry name" value="ABC_TM1F"/>
    <property type="match status" value="1"/>
</dbReference>
<dbReference type="GO" id="GO:0015421">
    <property type="term" value="F:ABC-type oligopeptide transporter activity"/>
    <property type="evidence" value="ECO:0007669"/>
    <property type="project" value="TreeGrafter"/>
</dbReference>
<dbReference type="FunFam" id="3.40.50.300:FF:001797">
    <property type="entry name" value="ABC transporter, putative"/>
    <property type="match status" value="1"/>
</dbReference>
<dbReference type="InterPro" id="IPR011527">
    <property type="entry name" value="ABC1_TM_dom"/>
</dbReference>
<feature type="transmembrane region" description="Helical" evidence="8">
    <location>
        <begin position="112"/>
        <end position="132"/>
    </location>
</feature>
<dbReference type="SUPFAM" id="SSF52540">
    <property type="entry name" value="P-loop containing nucleoside triphosphate hydrolases"/>
    <property type="match status" value="1"/>
</dbReference>
<evidence type="ECO:0000313" key="12">
    <source>
        <dbReference type="Proteomes" id="UP000612055"/>
    </source>
</evidence>
<sequence>MALLCRRPGVLSIPRRTAACVAATPLLLRPHLPRPRIRLRVTASAAAASFATSPEQPTSQAPSPASTGGLWKAWQKWWTVETPTKANQLDQEQPAKLGPVIKKLWDLCRPDAKLLFVASFFMVIASLCELAIPHFATKAIFAASEGAAYKGFLSILAANVAAYGISAALRGFAFSILNNRMTRRLRTELFTNLSCRETAFFDREDVGNLTSRLQADCQAMTKVIATNANIAVRNLLQAVGGVVYLYLLSPYLCGITVAISAVLWGVTIVYGEFARRMQKIFQDVLAESNVVAEEALTLSRVVRTFGTEPQETKRYTTWLDRLYEVGKRQAAGYSLFVAGGHIACYASKVAALLVGCYMVLQGQLTAEQLTNFIMYVEFVTYASLNVCDEFTEICEAVGASERVVTMLGAPAAPQIAPGATLPAFRGHVTLKDVTFSYASRPNSVALDGVTIDFEPGKLTALVGLSGSGKTTVCALLQRLYDPTGGAILLDGDLDLRKADAGWYRTQIGVVPQEPRLFSRSVADNIAYGMEHAPPDRAAIEEAARAANAHDFISAMPQGYDTLVTDKLLSGGQKQRLALARALIRKPKLLVLDEFSSALDAESEAQVNAALDRAMAARDRTVVVIAHRLSTVRHADCIVVMDKGQVYEMGSHHELLSRRGIYWQLVCRQQYGIDPNTAGASDTDSEAIMAAAAAAAAKAAGIIGPVPTAGATSTNGNGTSLAAAATAPRPSGSATASVTSSKDSLDGGANGRSSSTSGGGGGASSGGAAHGSTASMEDEFMGGGMLGSATDDQAGPNDRGNGNGYRNGNGNGNADGGGAGYVGVAQGVVVPLGLSMASMGSSLATFDDDVDEATRPAAAGAGRPAAVLAAVVVTEAELRVLREEAEAGASFSDGEAGPAPAEYFEGEPEPASKPQH</sequence>
<dbReference type="AlphaFoldDB" id="A0A835YEJ4"/>
<evidence type="ECO:0000256" key="7">
    <source>
        <dbReference type="SAM" id="MobiDB-lite"/>
    </source>
</evidence>
<keyword evidence="2 8" id="KW-0812">Transmembrane</keyword>
<dbReference type="InterPro" id="IPR036640">
    <property type="entry name" value="ABC1_TM_sf"/>
</dbReference>
<evidence type="ECO:0000256" key="3">
    <source>
        <dbReference type="ARBA" id="ARBA00022741"/>
    </source>
</evidence>
<dbReference type="Proteomes" id="UP000612055">
    <property type="component" value="Unassembled WGS sequence"/>
</dbReference>
<dbReference type="SMART" id="SM00382">
    <property type="entry name" value="AAA"/>
    <property type="match status" value="1"/>
</dbReference>
<dbReference type="GO" id="GO:0005524">
    <property type="term" value="F:ATP binding"/>
    <property type="evidence" value="ECO:0007669"/>
    <property type="project" value="UniProtKB-KW"/>
</dbReference>
<feature type="compositionally biased region" description="Polar residues" evidence="7">
    <location>
        <begin position="731"/>
        <end position="741"/>
    </location>
</feature>
<keyword evidence="12" id="KW-1185">Reference proteome</keyword>
<keyword evidence="3" id="KW-0547">Nucleotide-binding</keyword>
<dbReference type="CDD" id="cd18572">
    <property type="entry name" value="ABC_6TM_TAP"/>
    <property type="match status" value="1"/>
</dbReference>
<evidence type="ECO:0000313" key="11">
    <source>
        <dbReference type="EMBL" id="KAG2499446.1"/>
    </source>
</evidence>
<feature type="compositionally biased region" description="Gly residues" evidence="7">
    <location>
        <begin position="756"/>
        <end position="768"/>
    </location>
</feature>
<dbReference type="InterPro" id="IPR003439">
    <property type="entry name" value="ABC_transporter-like_ATP-bd"/>
</dbReference>
<accession>A0A835YEJ4</accession>
<feature type="compositionally biased region" description="Gly residues" evidence="7">
    <location>
        <begin position="800"/>
        <end position="810"/>
    </location>
</feature>
<dbReference type="InterPro" id="IPR039421">
    <property type="entry name" value="Type_1_exporter"/>
</dbReference>
<comment type="caution">
    <text evidence="11">The sequence shown here is derived from an EMBL/GenBank/DDBJ whole genome shotgun (WGS) entry which is preliminary data.</text>
</comment>
<dbReference type="GO" id="GO:0016020">
    <property type="term" value="C:membrane"/>
    <property type="evidence" value="ECO:0007669"/>
    <property type="project" value="UniProtKB-SubCell"/>
</dbReference>
<name>A0A835YEJ4_9CHLO</name>
<evidence type="ECO:0000256" key="8">
    <source>
        <dbReference type="SAM" id="Phobius"/>
    </source>
</evidence>
<organism evidence="11 12">
    <name type="scientific">Edaphochlamys debaryana</name>
    <dbReference type="NCBI Taxonomy" id="47281"/>
    <lineage>
        <taxon>Eukaryota</taxon>
        <taxon>Viridiplantae</taxon>
        <taxon>Chlorophyta</taxon>
        <taxon>core chlorophytes</taxon>
        <taxon>Chlorophyceae</taxon>
        <taxon>CS clade</taxon>
        <taxon>Chlamydomonadales</taxon>
        <taxon>Chlamydomonadales incertae sedis</taxon>
        <taxon>Edaphochlamys</taxon>
    </lineage>
</organism>
<dbReference type="InterPro" id="IPR027417">
    <property type="entry name" value="P-loop_NTPase"/>
</dbReference>
<dbReference type="InterPro" id="IPR003593">
    <property type="entry name" value="AAA+_ATPase"/>
</dbReference>
<dbReference type="PROSITE" id="PS00211">
    <property type="entry name" value="ABC_TRANSPORTER_1"/>
    <property type="match status" value="1"/>
</dbReference>
<dbReference type="PANTHER" id="PTHR43394:SF19">
    <property type="entry name" value="ABC TRANSPORTER B FAMILY"/>
    <property type="match status" value="1"/>
</dbReference>
<feature type="transmembrane region" description="Helical" evidence="8">
    <location>
        <begin position="243"/>
        <end position="270"/>
    </location>
</feature>
<dbReference type="Pfam" id="PF00005">
    <property type="entry name" value="ABC_tran"/>
    <property type="match status" value="1"/>
</dbReference>
<keyword evidence="6 8" id="KW-0472">Membrane</keyword>
<dbReference type="PROSITE" id="PS50893">
    <property type="entry name" value="ABC_TRANSPORTER_2"/>
    <property type="match status" value="1"/>
</dbReference>
<dbReference type="GO" id="GO:0016887">
    <property type="term" value="F:ATP hydrolysis activity"/>
    <property type="evidence" value="ECO:0007669"/>
    <property type="project" value="InterPro"/>
</dbReference>
<protein>
    <submittedName>
        <fullName evidence="11">Uncharacterized protein</fullName>
    </submittedName>
</protein>
<feature type="transmembrane region" description="Helical" evidence="8">
    <location>
        <begin position="152"/>
        <end position="177"/>
    </location>
</feature>
<evidence type="ECO:0000259" key="10">
    <source>
        <dbReference type="PROSITE" id="PS50929"/>
    </source>
</evidence>
<evidence type="ECO:0000256" key="1">
    <source>
        <dbReference type="ARBA" id="ARBA00004141"/>
    </source>
</evidence>
<feature type="region of interest" description="Disordered" evidence="7">
    <location>
        <begin position="719"/>
        <end position="810"/>
    </location>
</feature>
<dbReference type="PANTHER" id="PTHR43394">
    <property type="entry name" value="ATP-DEPENDENT PERMEASE MDL1, MITOCHONDRIAL"/>
    <property type="match status" value="1"/>
</dbReference>
<evidence type="ECO:0000256" key="2">
    <source>
        <dbReference type="ARBA" id="ARBA00022692"/>
    </source>
</evidence>
<feature type="domain" description="ABC transmembrane type-1" evidence="10">
    <location>
        <begin position="116"/>
        <end position="380"/>
    </location>
</feature>
<proteinExistence type="predicted"/>
<dbReference type="EMBL" id="JAEHOE010000006">
    <property type="protein sequence ID" value="KAG2499446.1"/>
    <property type="molecule type" value="Genomic_DNA"/>
</dbReference>
<gene>
    <name evidence="11" type="ORF">HYH03_002393</name>
</gene>
<dbReference type="OrthoDB" id="6500128at2759"/>